<comment type="caution">
    <text evidence="1">The sequence shown here is derived from an EMBL/GenBank/DDBJ whole genome shotgun (WGS) entry which is preliminary data.</text>
</comment>
<proteinExistence type="predicted"/>
<evidence type="ECO:0000313" key="1">
    <source>
        <dbReference type="EMBL" id="TWF96660.1"/>
    </source>
</evidence>
<dbReference type="AlphaFoldDB" id="A0A561UBC5"/>
<dbReference type="Proteomes" id="UP000317940">
    <property type="component" value="Unassembled WGS sequence"/>
</dbReference>
<evidence type="ECO:0000313" key="2">
    <source>
        <dbReference type="Proteomes" id="UP000317940"/>
    </source>
</evidence>
<accession>A0A561UBC5</accession>
<reference evidence="1 2" key="1">
    <citation type="submission" date="2019-06" db="EMBL/GenBank/DDBJ databases">
        <title>Sequencing the genomes of 1000 actinobacteria strains.</title>
        <authorList>
            <person name="Klenk H.-P."/>
        </authorList>
    </citation>
    <scope>NUCLEOTIDE SEQUENCE [LARGE SCALE GENOMIC DNA]</scope>
    <source>
        <strain evidence="1 2">DSM 44826</strain>
    </source>
</reference>
<dbReference type="EMBL" id="VIWT01000001">
    <property type="protein sequence ID" value="TWF96660.1"/>
    <property type="molecule type" value="Genomic_DNA"/>
</dbReference>
<name>A0A561UBC5_9ACTN</name>
<organism evidence="1 2">
    <name type="scientific">Kitasatospora viridis</name>
    <dbReference type="NCBI Taxonomy" id="281105"/>
    <lineage>
        <taxon>Bacteria</taxon>
        <taxon>Bacillati</taxon>
        <taxon>Actinomycetota</taxon>
        <taxon>Actinomycetes</taxon>
        <taxon>Kitasatosporales</taxon>
        <taxon>Streptomycetaceae</taxon>
        <taxon>Kitasatospora</taxon>
    </lineage>
</organism>
<sequence>MSGGYIEGPVVVELTGITCPARFPQLADALAATWESMRLLPLDPAHCCAFELILARPRSEQYMRERLAREPEVALTFTLPDGPHLLRLYPSPP</sequence>
<keyword evidence="2" id="KW-1185">Reference proteome</keyword>
<gene>
    <name evidence="1" type="ORF">FHX73_11432</name>
</gene>
<dbReference type="RefSeq" id="WP_170304809.1">
    <property type="nucleotide sequence ID" value="NZ_BAAAMZ010000004.1"/>
</dbReference>
<protein>
    <submittedName>
        <fullName evidence="1">Uncharacterized protein</fullName>
    </submittedName>
</protein>